<dbReference type="EMBL" id="MU003707">
    <property type="protein sequence ID" value="KAF2806298.1"/>
    <property type="molecule type" value="Genomic_DNA"/>
</dbReference>
<keyword evidence="1" id="KW-1133">Transmembrane helix</keyword>
<feature type="transmembrane region" description="Helical" evidence="1">
    <location>
        <begin position="78"/>
        <end position="98"/>
    </location>
</feature>
<dbReference type="Proteomes" id="UP000504636">
    <property type="component" value="Unplaced"/>
</dbReference>
<reference evidence="4" key="3">
    <citation type="submission" date="2025-04" db="UniProtKB">
        <authorList>
            <consortium name="RefSeq"/>
        </authorList>
    </citation>
    <scope>IDENTIFICATION</scope>
    <source>
        <strain evidence="4">CBS 304.34</strain>
    </source>
</reference>
<accession>A0A6A6YCJ5</accession>
<dbReference type="AlphaFoldDB" id="A0A6A6YCJ5"/>
<keyword evidence="1" id="KW-0472">Membrane</keyword>
<reference evidence="2 4" key="1">
    <citation type="journal article" date="2020" name="Stud. Mycol.">
        <title>101 Dothideomycetes genomes: a test case for predicting lifestyles and emergence of pathogens.</title>
        <authorList>
            <person name="Haridas S."/>
            <person name="Albert R."/>
            <person name="Binder M."/>
            <person name="Bloem J."/>
            <person name="Labutti K."/>
            <person name="Salamov A."/>
            <person name="Andreopoulos B."/>
            <person name="Baker S."/>
            <person name="Barry K."/>
            <person name="Bills G."/>
            <person name="Bluhm B."/>
            <person name="Cannon C."/>
            <person name="Castanera R."/>
            <person name="Culley D."/>
            <person name="Daum C."/>
            <person name="Ezra D."/>
            <person name="Gonzalez J."/>
            <person name="Henrissat B."/>
            <person name="Kuo A."/>
            <person name="Liang C."/>
            <person name="Lipzen A."/>
            <person name="Lutzoni F."/>
            <person name="Magnuson J."/>
            <person name="Mondo S."/>
            <person name="Nolan M."/>
            <person name="Ohm R."/>
            <person name="Pangilinan J."/>
            <person name="Park H.-J."/>
            <person name="Ramirez L."/>
            <person name="Alfaro M."/>
            <person name="Sun H."/>
            <person name="Tritt A."/>
            <person name="Yoshinaga Y."/>
            <person name="Zwiers L.-H."/>
            <person name="Turgeon B."/>
            <person name="Goodwin S."/>
            <person name="Spatafora J."/>
            <person name="Crous P."/>
            <person name="Grigoriev I."/>
        </authorList>
    </citation>
    <scope>NUCLEOTIDE SEQUENCE</scope>
    <source>
        <strain evidence="2 4">CBS 304.34</strain>
    </source>
</reference>
<feature type="transmembrane region" description="Helical" evidence="1">
    <location>
        <begin position="45"/>
        <end position="66"/>
    </location>
</feature>
<gene>
    <name evidence="2 4" type="ORF">BDZ99DRAFT_479565</name>
</gene>
<organism evidence="2">
    <name type="scientific">Mytilinidion resinicola</name>
    <dbReference type="NCBI Taxonomy" id="574789"/>
    <lineage>
        <taxon>Eukaryota</taxon>
        <taxon>Fungi</taxon>
        <taxon>Dikarya</taxon>
        <taxon>Ascomycota</taxon>
        <taxon>Pezizomycotina</taxon>
        <taxon>Dothideomycetes</taxon>
        <taxon>Pleosporomycetidae</taxon>
        <taxon>Mytilinidiales</taxon>
        <taxon>Mytilinidiaceae</taxon>
        <taxon>Mytilinidion</taxon>
    </lineage>
</organism>
<evidence type="ECO:0000313" key="3">
    <source>
        <dbReference type="Proteomes" id="UP000504636"/>
    </source>
</evidence>
<feature type="transmembrane region" description="Helical" evidence="1">
    <location>
        <begin position="118"/>
        <end position="142"/>
    </location>
</feature>
<keyword evidence="1" id="KW-0812">Transmembrane</keyword>
<evidence type="ECO:0000256" key="1">
    <source>
        <dbReference type="SAM" id="Phobius"/>
    </source>
</evidence>
<evidence type="ECO:0000313" key="2">
    <source>
        <dbReference type="EMBL" id="KAF2806298.1"/>
    </source>
</evidence>
<dbReference type="GeneID" id="54463140"/>
<evidence type="ECO:0000313" key="4">
    <source>
        <dbReference type="RefSeq" id="XP_033573262.1"/>
    </source>
</evidence>
<keyword evidence="3" id="KW-1185">Reference proteome</keyword>
<protein>
    <submittedName>
        <fullName evidence="2 4">Uncharacterized protein</fullName>
    </submittedName>
</protein>
<name>A0A6A6YCJ5_9PEZI</name>
<reference evidence="4" key="2">
    <citation type="submission" date="2020-04" db="EMBL/GenBank/DDBJ databases">
        <authorList>
            <consortium name="NCBI Genome Project"/>
        </authorList>
    </citation>
    <scope>NUCLEOTIDE SEQUENCE</scope>
    <source>
        <strain evidence="4">CBS 304.34</strain>
    </source>
</reference>
<sequence>MPPPLPNETPSNELPSGNLIDITIAQVILSLSLVLQISWVVLTVVIPYGISFIIAYLIPVSLGLLALKCFGQILKKDLETFIPTVTLVTLFVHIMLVIQGSQAAKDLTFWTTWFQPLFVSVLALSILVFGVFGFALGCYLALEAYRGVARRRASYASRATPSASVEKDDRV</sequence>
<proteinExistence type="predicted"/>
<dbReference type="RefSeq" id="XP_033573262.1">
    <property type="nucleotide sequence ID" value="XM_033722247.1"/>
</dbReference>